<evidence type="ECO:0000313" key="1">
    <source>
        <dbReference type="EMBL" id="OBZ94906.1"/>
    </source>
</evidence>
<name>A0A1C7P1N8_9HYPH</name>
<dbReference type="Proteomes" id="UP000093111">
    <property type="component" value="Unassembled WGS sequence"/>
</dbReference>
<evidence type="ECO:0000313" key="2">
    <source>
        <dbReference type="Proteomes" id="UP000093111"/>
    </source>
</evidence>
<keyword evidence="2" id="KW-1185">Reference proteome</keyword>
<proteinExistence type="predicted"/>
<sequence length="67" mass="7165">MDLPGKVRSDLIDAGGAAARHEVTDKSQIFPDVGLSAEQRREDISSAARAKFPCWNLRMGGRLAAPG</sequence>
<organism evidence="1 2">
    <name type="scientific">Pararhizobium polonicum</name>
    <dbReference type="NCBI Taxonomy" id="1612624"/>
    <lineage>
        <taxon>Bacteria</taxon>
        <taxon>Pseudomonadati</taxon>
        <taxon>Pseudomonadota</taxon>
        <taxon>Alphaproteobacteria</taxon>
        <taxon>Hyphomicrobiales</taxon>
        <taxon>Rhizobiaceae</taxon>
        <taxon>Rhizobium/Agrobacterium group</taxon>
        <taxon>Pararhizobium</taxon>
    </lineage>
</organism>
<dbReference type="STRING" id="1612624.ADU59_13940"/>
<gene>
    <name evidence="1" type="ORF">ADU59_13940</name>
</gene>
<protein>
    <submittedName>
        <fullName evidence="1">Uncharacterized protein</fullName>
    </submittedName>
</protein>
<accession>A0A1C7P1N8</accession>
<comment type="caution">
    <text evidence="1">The sequence shown here is derived from an EMBL/GenBank/DDBJ whole genome shotgun (WGS) entry which is preliminary data.</text>
</comment>
<reference evidence="1 2" key="1">
    <citation type="journal article" date="2016" name="Syst. Appl. Microbiol.">
        <title>Pararhizobium polonicum sp. nov. isolated from tumors on stone fruit rootstocks.</title>
        <authorList>
            <person name="Pulawska J."/>
            <person name="Kuzmanovic N."/>
            <person name="Willems A."/>
            <person name="Pothier J.F."/>
        </authorList>
    </citation>
    <scope>NUCLEOTIDE SEQUENCE [LARGE SCALE GENOMIC DNA]</scope>
    <source>
        <strain evidence="1 2">F5.1</strain>
    </source>
</reference>
<dbReference type="EMBL" id="LGLV01000008">
    <property type="protein sequence ID" value="OBZ94906.1"/>
    <property type="molecule type" value="Genomic_DNA"/>
</dbReference>
<dbReference type="AlphaFoldDB" id="A0A1C7P1N8"/>